<organism evidence="1">
    <name type="scientific">marine sediment metagenome</name>
    <dbReference type="NCBI Taxonomy" id="412755"/>
    <lineage>
        <taxon>unclassified sequences</taxon>
        <taxon>metagenomes</taxon>
        <taxon>ecological metagenomes</taxon>
    </lineage>
</organism>
<reference evidence="1" key="1">
    <citation type="journal article" date="2015" name="Nature">
        <title>Complex archaea that bridge the gap between prokaryotes and eukaryotes.</title>
        <authorList>
            <person name="Spang A."/>
            <person name="Saw J.H."/>
            <person name="Jorgensen S.L."/>
            <person name="Zaremba-Niedzwiedzka K."/>
            <person name="Martijn J."/>
            <person name="Lind A.E."/>
            <person name="van Eijk R."/>
            <person name="Schleper C."/>
            <person name="Guy L."/>
            <person name="Ettema T.J."/>
        </authorList>
    </citation>
    <scope>NUCLEOTIDE SEQUENCE</scope>
</reference>
<dbReference type="AlphaFoldDB" id="A0A0F8YMX8"/>
<sequence length="236" mass="27503">MKNKIYAIIPARKGSKRIPDKNKKDFCGKPLVAWTIEAAKGFKLINSIVLSSDDDETLHLLETKTLIEYRDHRPKELSRDDSSPIELVKYLIKKYKMTPEDIIIYLQPTSPLRTSEDIKIAYYSFTMFRDCESLISCVRAPNLYYGFTMDQGYLSPCFHGRWLDKRSQDLPDAFIPNGAIYIIRVKHLLLYESFYTPLTKPLIMSAYNSVNIDEMEDWIYAEFLMRTRLSKQNGLS</sequence>
<comment type="caution">
    <text evidence="1">The sequence shown here is derived from an EMBL/GenBank/DDBJ whole genome shotgun (WGS) entry which is preliminary data.</text>
</comment>
<dbReference type="InterPro" id="IPR050793">
    <property type="entry name" value="CMP-NeuNAc_synthase"/>
</dbReference>
<evidence type="ECO:0000313" key="1">
    <source>
        <dbReference type="EMBL" id="KKK55504.1"/>
    </source>
</evidence>
<dbReference type="EMBL" id="LAZR01065457">
    <property type="protein sequence ID" value="KKK55504.1"/>
    <property type="molecule type" value="Genomic_DNA"/>
</dbReference>
<gene>
    <name evidence="1" type="ORF">LCGC14_3073880</name>
</gene>
<evidence type="ECO:0008006" key="2">
    <source>
        <dbReference type="Google" id="ProtNLM"/>
    </source>
</evidence>
<dbReference type="CDD" id="cd02513">
    <property type="entry name" value="CMP-NeuAc_Synthase"/>
    <property type="match status" value="1"/>
</dbReference>
<dbReference type="InterPro" id="IPR003329">
    <property type="entry name" value="Cytidylyl_trans"/>
</dbReference>
<dbReference type="PANTHER" id="PTHR21485">
    <property type="entry name" value="HAD SUPERFAMILY MEMBERS CMAS AND KDSC"/>
    <property type="match status" value="1"/>
</dbReference>
<dbReference type="Gene3D" id="3.90.550.10">
    <property type="entry name" value="Spore Coat Polysaccharide Biosynthesis Protein SpsA, Chain A"/>
    <property type="match status" value="1"/>
</dbReference>
<dbReference type="Pfam" id="PF02348">
    <property type="entry name" value="CTP_transf_3"/>
    <property type="match status" value="1"/>
</dbReference>
<name>A0A0F8YMX8_9ZZZZ</name>
<accession>A0A0F8YMX8</accession>
<proteinExistence type="predicted"/>
<protein>
    <recommendedName>
        <fullName evidence="2">N-acylneuraminate cytidylyltransferase</fullName>
    </recommendedName>
</protein>
<dbReference type="InterPro" id="IPR029044">
    <property type="entry name" value="Nucleotide-diphossugar_trans"/>
</dbReference>
<dbReference type="SUPFAM" id="SSF53448">
    <property type="entry name" value="Nucleotide-diphospho-sugar transferases"/>
    <property type="match status" value="1"/>
</dbReference>
<dbReference type="GO" id="GO:0008781">
    <property type="term" value="F:N-acylneuraminate cytidylyltransferase activity"/>
    <property type="evidence" value="ECO:0007669"/>
    <property type="project" value="TreeGrafter"/>
</dbReference>
<dbReference type="PANTHER" id="PTHR21485:SF6">
    <property type="entry name" value="N-ACYLNEURAMINATE CYTIDYLYLTRANSFERASE-RELATED"/>
    <property type="match status" value="1"/>
</dbReference>